<sequence>MEFKTEKDLLKYTKNIIGKHSKNLIHSTFYLKELRIRAF</sequence>
<name>A0A401US11_9CLOT</name>
<organism evidence="1 2">
    <name type="scientific">Clostridium tagluense</name>
    <dbReference type="NCBI Taxonomy" id="360422"/>
    <lineage>
        <taxon>Bacteria</taxon>
        <taxon>Bacillati</taxon>
        <taxon>Bacillota</taxon>
        <taxon>Clostridia</taxon>
        <taxon>Eubacteriales</taxon>
        <taxon>Clostridiaceae</taxon>
        <taxon>Clostridium</taxon>
    </lineage>
</organism>
<evidence type="ECO:0000313" key="1">
    <source>
        <dbReference type="EMBL" id="GCD12258.1"/>
    </source>
</evidence>
<reference evidence="1 2" key="1">
    <citation type="submission" date="2018-11" db="EMBL/GenBank/DDBJ databases">
        <title>Genome sequencing and assembly of Clostridium tagluense strain A121.</title>
        <authorList>
            <person name="Murakami T."/>
            <person name="Segawa T."/>
            <person name="Shcherbakova V.A."/>
            <person name="Mori H."/>
            <person name="Yoshimura Y."/>
        </authorList>
    </citation>
    <scope>NUCLEOTIDE SEQUENCE [LARGE SCALE GENOMIC DNA]</scope>
    <source>
        <strain evidence="1 2">A121</strain>
    </source>
</reference>
<evidence type="ECO:0000313" key="2">
    <source>
        <dbReference type="Proteomes" id="UP000287872"/>
    </source>
</evidence>
<protein>
    <submittedName>
        <fullName evidence="1">Uncharacterized protein</fullName>
    </submittedName>
</protein>
<proteinExistence type="predicted"/>
<keyword evidence="2" id="KW-1185">Reference proteome</keyword>
<dbReference type="AlphaFoldDB" id="A0A401US11"/>
<dbReference type="Proteomes" id="UP000287872">
    <property type="component" value="Unassembled WGS sequence"/>
</dbReference>
<gene>
    <name evidence="1" type="ORF">Ctaglu_38810</name>
</gene>
<accession>A0A401US11</accession>
<dbReference type="EMBL" id="BHYK01000029">
    <property type="protein sequence ID" value="GCD12258.1"/>
    <property type="molecule type" value="Genomic_DNA"/>
</dbReference>
<comment type="caution">
    <text evidence="1">The sequence shown here is derived from an EMBL/GenBank/DDBJ whole genome shotgun (WGS) entry which is preliminary data.</text>
</comment>